<evidence type="ECO:0000313" key="2">
    <source>
        <dbReference type="Proteomes" id="UP000789525"/>
    </source>
</evidence>
<organism evidence="1 2">
    <name type="scientific">Acaulospora colombiana</name>
    <dbReference type="NCBI Taxonomy" id="27376"/>
    <lineage>
        <taxon>Eukaryota</taxon>
        <taxon>Fungi</taxon>
        <taxon>Fungi incertae sedis</taxon>
        <taxon>Mucoromycota</taxon>
        <taxon>Glomeromycotina</taxon>
        <taxon>Glomeromycetes</taxon>
        <taxon>Diversisporales</taxon>
        <taxon>Acaulosporaceae</taxon>
        <taxon>Acaulospora</taxon>
    </lineage>
</organism>
<comment type="caution">
    <text evidence="1">The sequence shown here is derived from an EMBL/GenBank/DDBJ whole genome shotgun (WGS) entry which is preliminary data.</text>
</comment>
<proteinExistence type="predicted"/>
<reference evidence="1" key="1">
    <citation type="submission" date="2021-06" db="EMBL/GenBank/DDBJ databases">
        <authorList>
            <person name="Kallberg Y."/>
            <person name="Tangrot J."/>
            <person name="Rosling A."/>
        </authorList>
    </citation>
    <scope>NUCLEOTIDE SEQUENCE</scope>
    <source>
        <strain evidence="1">CL356</strain>
    </source>
</reference>
<dbReference type="Proteomes" id="UP000789525">
    <property type="component" value="Unassembled WGS sequence"/>
</dbReference>
<protein>
    <submittedName>
        <fullName evidence="1">2808_t:CDS:1</fullName>
    </submittedName>
</protein>
<sequence length="112" mass="12217">MGTRTALTVLPNHVPINRELSSSPLQCLGVESVPHFNAETSLAACSAGTTSLPYSSMSLPHLSNKLLCVEIADFFLVLFGRGGLLRPLERLHHARHALPPNPRIFNVKHKLS</sequence>
<gene>
    <name evidence="1" type="ORF">ACOLOM_LOCUS7418</name>
</gene>
<keyword evidence="2" id="KW-1185">Reference proteome</keyword>
<accession>A0ACA9MZA2</accession>
<dbReference type="EMBL" id="CAJVPT010017121">
    <property type="protein sequence ID" value="CAG8623850.1"/>
    <property type="molecule type" value="Genomic_DNA"/>
</dbReference>
<evidence type="ECO:0000313" key="1">
    <source>
        <dbReference type="EMBL" id="CAG8623850.1"/>
    </source>
</evidence>
<name>A0ACA9MZA2_9GLOM</name>